<dbReference type="EMBL" id="QGUB01000001">
    <property type="protein sequence ID" value="PWW48618.1"/>
    <property type="molecule type" value="Genomic_DNA"/>
</dbReference>
<evidence type="ECO:0000313" key="2">
    <source>
        <dbReference type="EMBL" id="PWW48618.1"/>
    </source>
</evidence>
<dbReference type="OrthoDB" id="8592370at2"/>
<dbReference type="PANTHER" id="PTHR30093:SF47">
    <property type="entry name" value="TYPE IV PILUS NON-CORE MINOR PILIN PILE"/>
    <property type="match status" value="1"/>
</dbReference>
<keyword evidence="1" id="KW-0472">Membrane</keyword>
<dbReference type="PANTHER" id="PTHR30093">
    <property type="entry name" value="GENERAL SECRETION PATHWAY PROTEIN G"/>
    <property type="match status" value="1"/>
</dbReference>
<dbReference type="Pfam" id="PF07963">
    <property type="entry name" value="N_methyl"/>
    <property type="match status" value="1"/>
</dbReference>
<dbReference type="Gene3D" id="3.30.700.10">
    <property type="entry name" value="Glycoprotein, Type 4 Pilin"/>
    <property type="match status" value="1"/>
</dbReference>
<keyword evidence="1" id="KW-0812">Transmembrane</keyword>
<organism evidence="2 3">
    <name type="scientific">Melaminivora alkalimesophila</name>
    <dbReference type="NCBI Taxonomy" id="1165852"/>
    <lineage>
        <taxon>Bacteria</taxon>
        <taxon>Pseudomonadati</taxon>
        <taxon>Pseudomonadota</taxon>
        <taxon>Betaproteobacteria</taxon>
        <taxon>Burkholderiales</taxon>
        <taxon>Comamonadaceae</taxon>
        <taxon>Melaminivora</taxon>
    </lineage>
</organism>
<dbReference type="GO" id="GO:0043683">
    <property type="term" value="P:type IV pilus assembly"/>
    <property type="evidence" value="ECO:0007669"/>
    <property type="project" value="InterPro"/>
</dbReference>
<name>A0A317REV2_9BURK</name>
<dbReference type="Proteomes" id="UP000246483">
    <property type="component" value="Unassembled WGS sequence"/>
</dbReference>
<reference evidence="2 3" key="1">
    <citation type="submission" date="2018-05" db="EMBL/GenBank/DDBJ databases">
        <title>Genomic Encyclopedia of Type Strains, Phase IV (KMG-IV): sequencing the most valuable type-strain genomes for metagenomic binning, comparative biology and taxonomic classification.</title>
        <authorList>
            <person name="Goeker M."/>
        </authorList>
    </citation>
    <scope>NUCLEOTIDE SEQUENCE [LARGE SCALE GENOMIC DNA]</scope>
    <source>
        <strain evidence="2 3">DSM 26006</strain>
    </source>
</reference>
<dbReference type="NCBIfam" id="TIGR02532">
    <property type="entry name" value="IV_pilin_GFxxxE"/>
    <property type="match status" value="1"/>
</dbReference>
<dbReference type="InterPro" id="IPR031982">
    <property type="entry name" value="PilE-like"/>
</dbReference>
<dbReference type="AlphaFoldDB" id="A0A317REV2"/>
<gene>
    <name evidence="2" type="ORF">DFR36_101122</name>
</gene>
<dbReference type="InterPro" id="IPR045584">
    <property type="entry name" value="Pilin-like"/>
</dbReference>
<dbReference type="RefSeq" id="WP_075807032.1">
    <property type="nucleotide sequence ID" value="NZ_ALEE01000446.1"/>
</dbReference>
<feature type="transmembrane region" description="Helical" evidence="1">
    <location>
        <begin position="12"/>
        <end position="35"/>
    </location>
</feature>
<protein>
    <submittedName>
        <fullName evidence="2">Type IV pilus assembly protein PilE</fullName>
    </submittedName>
</protein>
<dbReference type="PROSITE" id="PS00409">
    <property type="entry name" value="PROKAR_NTER_METHYL"/>
    <property type="match status" value="1"/>
</dbReference>
<evidence type="ECO:0000256" key="1">
    <source>
        <dbReference type="SAM" id="Phobius"/>
    </source>
</evidence>
<keyword evidence="3" id="KW-1185">Reference proteome</keyword>
<proteinExistence type="predicted"/>
<dbReference type="SUPFAM" id="SSF54523">
    <property type="entry name" value="Pili subunits"/>
    <property type="match status" value="1"/>
</dbReference>
<accession>A0A317REV2</accession>
<dbReference type="InterPro" id="IPR012902">
    <property type="entry name" value="N_methyl_site"/>
</dbReference>
<evidence type="ECO:0000313" key="3">
    <source>
        <dbReference type="Proteomes" id="UP000246483"/>
    </source>
</evidence>
<keyword evidence="1" id="KW-1133">Transmembrane helix</keyword>
<comment type="caution">
    <text evidence="2">The sequence shown here is derived from an EMBL/GenBank/DDBJ whole genome shotgun (WGS) entry which is preliminary data.</text>
</comment>
<sequence>MIARTFRKDEGFTLIELMIVVAIIGIIAAVALPNYTEHVRRSKRSEAQGILQESAQFMQRYYSANDRYTLDSDSNNDATKRIQVGMLPAALQQSPKTGTPSYTIEVSAANNPPAFLLKAKRSGSMAVDRCGDLTLDSLGVKGLESAASGLAVGDCWR</sequence>
<dbReference type="Pfam" id="PF16732">
    <property type="entry name" value="ComP_DUS"/>
    <property type="match status" value="1"/>
</dbReference>